<keyword evidence="2" id="KW-1185">Reference proteome</keyword>
<dbReference type="AlphaFoldDB" id="A0A0C9UW83"/>
<dbReference type="HOGENOM" id="CLU_540977_0_0_1"/>
<evidence type="ECO:0000313" key="2">
    <source>
        <dbReference type="Proteomes" id="UP000054279"/>
    </source>
</evidence>
<evidence type="ECO:0000313" key="1">
    <source>
        <dbReference type="EMBL" id="KIJ47938.1"/>
    </source>
</evidence>
<reference evidence="1 2" key="1">
    <citation type="submission" date="2014-06" db="EMBL/GenBank/DDBJ databases">
        <title>Evolutionary Origins and Diversification of the Mycorrhizal Mutualists.</title>
        <authorList>
            <consortium name="DOE Joint Genome Institute"/>
            <consortium name="Mycorrhizal Genomics Consortium"/>
            <person name="Kohler A."/>
            <person name="Kuo A."/>
            <person name="Nagy L.G."/>
            <person name="Floudas D."/>
            <person name="Copeland A."/>
            <person name="Barry K.W."/>
            <person name="Cichocki N."/>
            <person name="Veneault-Fourrey C."/>
            <person name="LaButti K."/>
            <person name="Lindquist E.A."/>
            <person name="Lipzen A."/>
            <person name="Lundell T."/>
            <person name="Morin E."/>
            <person name="Murat C."/>
            <person name="Riley R."/>
            <person name="Ohm R."/>
            <person name="Sun H."/>
            <person name="Tunlid A."/>
            <person name="Henrissat B."/>
            <person name="Grigoriev I.V."/>
            <person name="Hibbett D.S."/>
            <person name="Martin F."/>
        </authorList>
    </citation>
    <scope>NUCLEOTIDE SEQUENCE [LARGE SCALE GENOMIC DNA]</scope>
    <source>
        <strain evidence="1 2">SS14</strain>
    </source>
</reference>
<organism evidence="1 2">
    <name type="scientific">Sphaerobolus stellatus (strain SS14)</name>
    <dbReference type="NCBI Taxonomy" id="990650"/>
    <lineage>
        <taxon>Eukaryota</taxon>
        <taxon>Fungi</taxon>
        <taxon>Dikarya</taxon>
        <taxon>Basidiomycota</taxon>
        <taxon>Agaricomycotina</taxon>
        <taxon>Agaricomycetes</taxon>
        <taxon>Phallomycetidae</taxon>
        <taxon>Geastrales</taxon>
        <taxon>Sphaerobolaceae</taxon>
        <taxon>Sphaerobolus</taxon>
    </lineage>
</organism>
<dbReference type="Proteomes" id="UP000054279">
    <property type="component" value="Unassembled WGS sequence"/>
</dbReference>
<proteinExistence type="predicted"/>
<dbReference type="EMBL" id="KN837100">
    <property type="protein sequence ID" value="KIJ47938.1"/>
    <property type="molecule type" value="Genomic_DNA"/>
</dbReference>
<evidence type="ECO:0008006" key="3">
    <source>
        <dbReference type="Google" id="ProtNLM"/>
    </source>
</evidence>
<accession>A0A0C9UW83</accession>
<gene>
    <name evidence="1" type="ORF">M422DRAFT_28716</name>
</gene>
<protein>
    <recommendedName>
        <fullName evidence="3">F-box domain-containing protein</fullName>
    </recommendedName>
</protein>
<sequence>MPPPTSFSSFPADLIAHIVEDVDDVADLLSLALTCRAFGTLIIPWHIEYRWISCCLSVDWTDIRKVLSILSTKPFLAARLRILELINDKDQIPVLPRSLSKFPEYDKAPDVDQLETIDILVSHLTNLISHTNNLTHLIYHSLNFNVCPDFNLLVTLFEHSPVLQEADINARVFVVPLPPHTKDSHELKLYHKRPTMISLRAVSLVISYSGDTLRSVVHASELVDLLTRSCPSIVDLRLSLVGNAGPYPQFMLQGNWPKLARLTLGGWEFHLDELLKPQQTLIMRNFLSRHPTLRCLSVLRPGLIFEDSIAEGSLPNMQSFCLVSHAPIFDAILPVTVAANIRHLQVKAIPSSLPAIRLMTRLQTCVFTHNPGLFVSLTSLFDALSVSVERISIHSPETWKDAITETWLDTMGSLRRLRHLTHISHMFFGIDIEKPVGMDLMRQLGSILPGLLYVEAGYQGCWIRMQAIREQNGEYQLPSGTIINSRDWGDIFWGIESIRLRKKTRL</sequence>
<dbReference type="OrthoDB" id="3270296at2759"/>
<name>A0A0C9UW83_SPHS4</name>